<reference evidence="4" key="1">
    <citation type="submission" date="2020-10" db="EMBL/GenBank/DDBJ databases">
        <authorList>
            <person name="Gilroy R."/>
        </authorList>
    </citation>
    <scope>NUCLEOTIDE SEQUENCE</scope>
    <source>
        <strain evidence="4">ChiGjej2B2-16831</strain>
    </source>
</reference>
<sequence>METKQPKKGKILPFEQDTDFFLRRGAKDLDKNDLLAAVQSYRKAYAGDPADLDSCLALSELLSRMMRFEESNRLLLVDISMNEPDPESYFGLAHNYFGMHEFRLAQENLETYLRLEPDGYYAYDAAEFLDVLCDEEALLQAAGAPPGETPATLTAAAYARRAAARGDLALARSLLTAPLADAPHALSARGLLAGFCLRAGDAERALELSREVLAVSPGDVAARCVELGALSASGRQQALDAGLDALAARLPEDEDALDALSQLQLSCGRYEEAGRTLQRLVQLTPYDAQRVHRYACCRFRLGDADGARACYRRLLSIDPDDTVARYYFNACGRRDGAARHWTAEYRVPPAEAFRRFRRLNALFEEPAAEFLRKWKENRGLRSLFVWALTLPDGKPKSVLLRRLAAIGDADAERILRDFALRTDQPDAAKREALLMLQYLGAKEPYCVYLSDRWISGYVNVRVRAPKLPADYQGLLGEMEAGLAVSASPDAIFSAIRILRGYLDACGGKYPRISTNQQASFAAALELLGRRCAGETPDEAEIARRYRVSLLRLHNAVSKFEPFAKEP</sequence>
<dbReference type="SUPFAM" id="SSF48452">
    <property type="entry name" value="TPR-like"/>
    <property type="match status" value="2"/>
</dbReference>
<proteinExistence type="predicted"/>
<evidence type="ECO:0000313" key="5">
    <source>
        <dbReference type="Proteomes" id="UP000824128"/>
    </source>
</evidence>
<evidence type="ECO:0000256" key="2">
    <source>
        <dbReference type="ARBA" id="ARBA00022803"/>
    </source>
</evidence>
<organism evidence="4 5">
    <name type="scientific">Candidatus Aphodomorpha intestinavium</name>
    <dbReference type="NCBI Taxonomy" id="2840672"/>
    <lineage>
        <taxon>Bacteria</taxon>
        <taxon>Bacillati</taxon>
        <taxon>Bacillota</taxon>
        <taxon>Clostridia</taxon>
        <taxon>Eubacteriales</taxon>
        <taxon>Candidatus Aphodomorpha</taxon>
    </lineage>
</organism>
<name>A0A9D1N346_9FIRM</name>
<dbReference type="Pfam" id="PF13181">
    <property type="entry name" value="TPR_8"/>
    <property type="match status" value="1"/>
</dbReference>
<dbReference type="PANTHER" id="PTHR44858">
    <property type="entry name" value="TETRATRICOPEPTIDE REPEAT PROTEIN 6"/>
    <property type="match status" value="1"/>
</dbReference>
<dbReference type="InterPro" id="IPR019734">
    <property type="entry name" value="TPR_rpt"/>
</dbReference>
<gene>
    <name evidence="4" type="ORF">IAD24_03800</name>
</gene>
<dbReference type="EMBL" id="DVNZ01000121">
    <property type="protein sequence ID" value="HIU94262.1"/>
    <property type="molecule type" value="Genomic_DNA"/>
</dbReference>
<dbReference type="InterPro" id="IPR011990">
    <property type="entry name" value="TPR-like_helical_dom_sf"/>
</dbReference>
<keyword evidence="1" id="KW-0677">Repeat</keyword>
<feature type="repeat" description="TPR" evidence="3">
    <location>
        <begin position="86"/>
        <end position="119"/>
    </location>
</feature>
<protein>
    <submittedName>
        <fullName evidence="4">Tetratricopeptide repeat protein</fullName>
    </submittedName>
</protein>
<dbReference type="InterPro" id="IPR050498">
    <property type="entry name" value="Ycf3"/>
</dbReference>
<comment type="caution">
    <text evidence="4">The sequence shown here is derived from an EMBL/GenBank/DDBJ whole genome shotgun (WGS) entry which is preliminary data.</text>
</comment>
<dbReference type="Gene3D" id="1.25.40.10">
    <property type="entry name" value="Tetratricopeptide repeat domain"/>
    <property type="match status" value="2"/>
</dbReference>
<reference evidence="4" key="2">
    <citation type="journal article" date="2021" name="PeerJ">
        <title>Extensive microbial diversity within the chicken gut microbiome revealed by metagenomics and culture.</title>
        <authorList>
            <person name="Gilroy R."/>
            <person name="Ravi A."/>
            <person name="Getino M."/>
            <person name="Pursley I."/>
            <person name="Horton D.L."/>
            <person name="Alikhan N.F."/>
            <person name="Baker D."/>
            <person name="Gharbi K."/>
            <person name="Hall N."/>
            <person name="Watson M."/>
            <person name="Adriaenssens E.M."/>
            <person name="Foster-Nyarko E."/>
            <person name="Jarju S."/>
            <person name="Secka A."/>
            <person name="Antonio M."/>
            <person name="Oren A."/>
            <person name="Chaudhuri R.R."/>
            <person name="La Ragione R."/>
            <person name="Hildebrand F."/>
            <person name="Pallen M.J."/>
        </authorList>
    </citation>
    <scope>NUCLEOTIDE SEQUENCE</scope>
    <source>
        <strain evidence="4">ChiGjej2B2-16831</strain>
    </source>
</reference>
<dbReference type="PROSITE" id="PS50005">
    <property type="entry name" value="TPR"/>
    <property type="match status" value="2"/>
</dbReference>
<feature type="repeat" description="TPR" evidence="3">
    <location>
        <begin position="254"/>
        <end position="287"/>
    </location>
</feature>
<dbReference type="PANTHER" id="PTHR44858:SF1">
    <property type="entry name" value="UDP-N-ACETYLGLUCOSAMINE--PEPTIDE N-ACETYLGLUCOSAMINYLTRANSFERASE SPINDLY-RELATED"/>
    <property type="match status" value="1"/>
</dbReference>
<evidence type="ECO:0000256" key="1">
    <source>
        <dbReference type="ARBA" id="ARBA00022737"/>
    </source>
</evidence>
<dbReference type="AlphaFoldDB" id="A0A9D1N346"/>
<accession>A0A9D1N346</accession>
<evidence type="ECO:0000256" key="3">
    <source>
        <dbReference type="PROSITE-ProRule" id="PRU00339"/>
    </source>
</evidence>
<keyword evidence="2 3" id="KW-0802">TPR repeat</keyword>
<dbReference type="Proteomes" id="UP000824128">
    <property type="component" value="Unassembled WGS sequence"/>
</dbReference>
<evidence type="ECO:0000313" key="4">
    <source>
        <dbReference type="EMBL" id="HIU94262.1"/>
    </source>
</evidence>